<organism evidence="9">
    <name type="scientific">candidate division WOR-3 bacterium</name>
    <dbReference type="NCBI Taxonomy" id="2052148"/>
    <lineage>
        <taxon>Bacteria</taxon>
        <taxon>Bacteria division WOR-3</taxon>
    </lineage>
</organism>
<comment type="similarity">
    <text evidence="7">Belongs to the binding-protein-dependent transport system permease family.</text>
</comment>
<evidence type="ECO:0000313" key="9">
    <source>
        <dbReference type="EMBL" id="HDI83411.1"/>
    </source>
</evidence>
<keyword evidence="4 7" id="KW-0812">Transmembrane</keyword>
<comment type="subcellular location">
    <subcellularLocation>
        <location evidence="1 7">Cell membrane</location>
        <topology evidence="1 7">Multi-pass membrane protein</topology>
    </subcellularLocation>
</comment>
<dbReference type="Proteomes" id="UP000885847">
    <property type="component" value="Unassembled WGS sequence"/>
</dbReference>
<reference evidence="9" key="1">
    <citation type="journal article" date="2020" name="mSystems">
        <title>Genome- and Community-Level Interaction Insights into Carbon Utilization and Element Cycling Functions of Hydrothermarchaeota in Hydrothermal Sediment.</title>
        <authorList>
            <person name="Zhou Z."/>
            <person name="Liu Y."/>
            <person name="Xu W."/>
            <person name="Pan J."/>
            <person name="Luo Z.H."/>
            <person name="Li M."/>
        </authorList>
    </citation>
    <scope>NUCLEOTIDE SEQUENCE [LARGE SCALE GENOMIC DNA]</scope>
    <source>
        <strain evidence="9">HyVt-102</strain>
    </source>
</reference>
<feature type="domain" description="ABC transmembrane type-1" evidence="8">
    <location>
        <begin position="21"/>
        <end position="210"/>
    </location>
</feature>
<evidence type="ECO:0000256" key="2">
    <source>
        <dbReference type="ARBA" id="ARBA00022448"/>
    </source>
</evidence>
<feature type="non-terminal residue" evidence="9">
    <location>
        <position position="1"/>
    </location>
</feature>
<dbReference type="AlphaFoldDB" id="A0A7C0ZD49"/>
<proteinExistence type="inferred from homology"/>
<protein>
    <submittedName>
        <fullName evidence="9">Carbohydrate ABC transporter permease</fullName>
    </submittedName>
</protein>
<feature type="transmembrane region" description="Helical" evidence="7">
    <location>
        <begin position="20"/>
        <end position="44"/>
    </location>
</feature>
<dbReference type="GO" id="GO:0055085">
    <property type="term" value="P:transmembrane transport"/>
    <property type="evidence" value="ECO:0007669"/>
    <property type="project" value="InterPro"/>
</dbReference>
<name>A0A7C0ZD49_UNCW3</name>
<evidence type="ECO:0000256" key="5">
    <source>
        <dbReference type="ARBA" id="ARBA00022989"/>
    </source>
</evidence>
<keyword evidence="5 7" id="KW-1133">Transmembrane helix</keyword>
<feature type="transmembrane region" description="Helical" evidence="7">
    <location>
        <begin position="86"/>
        <end position="110"/>
    </location>
</feature>
<feature type="transmembrane region" description="Helical" evidence="7">
    <location>
        <begin position="189"/>
        <end position="210"/>
    </location>
</feature>
<dbReference type="SUPFAM" id="SSF161098">
    <property type="entry name" value="MetI-like"/>
    <property type="match status" value="1"/>
</dbReference>
<evidence type="ECO:0000256" key="3">
    <source>
        <dbReference type="ARBA" id="ARBA00022475"/>
    </source>
</evidence>
<feature type="transmembrane region" description="Helical" evidence="7">
    <location>
        <begin position="56"/>
        <end position="74"/>
    </location>
</feature>
<dbReference type="GO" id="GO:0005886">
    <property type="term" value="C:plasma membrane"/>
    <property type="evidence" value="ECO:0007669"/>
    <property type="project" value="UniProtKB-SubCell"/>
</dbReference>
<dbReference type="InterPro" id="IPR000515">
    <property type="entry name" value="MetI-like"/>
</dbReference>
<dbReference type="InterPro" id="IPR035906">
    <property type="entry name" value="MetI-like_sf"/>
</dbReference>
<dbReference type="Gene3D" id="1.10.3720.10">
    <property type="entry name" value="MetI-like"/>
    <property type="match status" value="1"/>
</dbReference>
<dbReference type="Pfam" id="PF00528">
    <property type="entry name" value="BPD_transp_1"/>
    <property type="match status" value="1"/>
</dbReference>
<dbReference type="EMBL" id="DQWE01000303">
    <property type="protein sequence ID" value="HDI83411.1"/>
    <property type="molecule type" value="Genomic_DNA"/>
</dbReference>
<keyword evidence="2 7" id="KW-0813">Transport</keyword>
<dbReference type="PANTHER" id="PTHR43744:SF12">
    <property type="entry name" value="ABC TRANSPORTER PERMEASE PROTEIN MG189-RELATED"/>
    <property type="match status" value="1"/>
</dbReference>
<keyword evidence="6 7" id="KW-0472">Membrane</keyword>
<dbReference type="PROSITE" id="PS50928">
    <property type="entry name" value="ABC_TM1"/>
    <property type="match status" value="1"/>
</dbReference>
<keyword evidence="3" id="KW-1003">Cell membrane</keyword>
<comment type="caution">
    <text evidence="9">The sequence shown here is derived from an EMBL/GenBank/DDBJ whole genome shotgun (WGS) entry which is preliminary data.</text>
</comment>
<dbReference type="CDD" id="cd06261">
    <property type="entry name" value="TM_PBP2"/>
    <property type="match status" value="1"/>
</dbReference>
<accession>A0A7C0ZD49</accession>
<evidence type="ECO:0000256" key="4">
    <source>
        <dbReference type="ARBA" id="ARBA00022692"/>
    </source>
</evidence>
<sequence>QHPTIQNFVKVIRNFSFGRYFLNSLIVATSAGILATLFATLAAYPMAKKDFPGKKFLFGAFLSSMMIPGLMYMIPQFAIVSRFGWINTYFAMVVPHLANVFGLFLMVQYMKTLPDSLIEAARIDGASEFRIFYSIIVPLSMPIIITIFLLTFQFHWNNFLWQLIVTNTERMYTVPVGLAMFRSAHEEMYALKMAASTISIIPIAVIFLFAQRYFIEGITSGAVKG</sequence>
<evidence type="ECO:0000256" key="7">
    <source>
        <dbReference type="RuleBase" id="RU363032"/>
    </source>
</evidence>
<evidence type="ECO:0000256" key="6">
    <source>
        <dbReference type="ARBA" id="ARBA00023136"/>
    </source>
</evidence>
<gene>
    <name evidence="9" type="ORF">ENF18_06430</name>
</gene>
<feature type="transmembrane region" description="Helical" evidence="7">
    <location>
        <begin position="131"/>
        <end position="152"/>
    </location>
</feature>
<evidence type="ECO:0000256" key="1">
    <source>
        <dbReference type="ARBA" id="ARBA00004651"/>
    </source>
</evidence>
<dbReference type="PANTHER" id="PTHR43744">
    <property type="entry name" value="ABC TRANSPORTER PERMEASE PROTEIN MG189-RELATED-RELATED"/>
    <property type="match status" value="1"/>
</dbReference>
<evidence type="ECO:0000259" key="8">
    <source>
        <dbReference type="PROSITE" id="PS50928"/>
    </source>
</evidence>